<name>A0AAE0VCE6_9TELE</name>
<dbReference type="Proteomes" id="UP001274896">
    <property type="component" value="Unassembled WGS sequence"/>
</dbReference>
<keyword evidence="3" id="KW-1185">Reference proteome</keyword>
<dbReference type="Pfam" id="PF09004">
    <property type="entry name" value="ALKBH8_N"/>
    <property type="match status" value="1"/>
</dbReference>
<feature type="domain" description="Alkylated DNA repair protein AlkB homologue 8 N-terminal" evidence="1">
    <location>
        <begin position="44"/>
        <end position="81"/>
    </location>
</feature>
<sequence>MKEIVVDFRRTQSDHSPLNINRSNVEIIKSTKFLGVRLAEDLTWSLNTSSITKKAQQRLYFLRRLRKAHFPPLILTTFYRAS</sequence>
<dbReference type="GO" id="GO:0008168">
    <property type="term" value="F:methyltransferase activity"/>
    <property type="evidence" value="ECO:0007669"/>
    <property type="project" value="InterPro"/>
</dbReference>
<comment type="caution">
    <text evidence="2">The sequence shown here is derived from an EMBL/GenBank/DDBJ whole genome shotgun (WGS) entry which is preliminary data.</text>
</comment>
<dbReference type="AlphaFoldDB" id="A0AAE0VCE6"/>
<proteinExistence type="predicted"/>
<evidence type="ECO:0000313" key="2">
    <source>
        <dbReference type="EMBL" id="KAK3556653.1"/>
    </source>
</evidence>
<accession>A0AAE0VCE6</accession>
<reference evidence="2" key="1">
    <citation type="submission" date="2023-06" db="EMBL/GenBank/DDBJ databases">
        <title>Male Hemibagrus guttatus genome.</title>
        <authorList>
            <person name="Bian C."/>
        </authorList>
    </citation>
    <scope>NUCLEOTIDE SEQUENCE</scope>
    <source>
        <strain evidence="2">Male_cb2023</strain>
        <tissue evidence="2">Muscle</tissue>
    </source>
</reference>
<dbReference type="GO" id="GO:0016706">
    <property type="term" value="F:2-oxoglutarate-dependent dioxygenase activity"/>
    <property type="evidence" value="ECO:0007669"/>
    <property type="project" value="InterPro"/>
</dbReference>
<gene>
    <name evidence="2" type="ORF">QTP70_011929</name>
</gene>
<evidence type="ECO:0000313" key="3">
    <source>
        <dbReference type="Proteomes" id="UP001274896"/>
    </source>
</evidence>
<dbReference type="InterPro" id="IPR015095">
    <property type="entry name" value="AlkB_hom8_N"/>
</dbReference>
<dbReference type="EMBL" id="JAUCMX010000001">
    <property type="protein sequence ID" value="KAK3556653.1"/>
    <property type="molecule type" value="Genomic_DNA"/>
</dbReference>
<organism evidence="2 3">
    <name type="scientific">Hemibagrus guttatus</name>
    <dbReference type="NCBI Taxonomy" id="175788"/>
    <lineage>
        <taxon>Eukaryota</taxon>
        <taxon>Metazoa</taxon>
        <taxon>Chordata</taxon>
        <taxon>Craniata</taxon>
        <taxon>Vertebrata</taxon>
        <taxon>Euteleostomi</taxon>
        <taxon>Actinopterygii</taxon>
        <taxon>Neopterygii</taxon>
        <taxon>Teleostei</taxon>
        <taxon>Ostariophysi</taxon>
        <taxon>Siluriformes</taxon>
        <taxon>Bagridae</taxon>
        <taxon>Hemibagrus</taxon>
    </lineage>
</organism>
<protein>
    <recommendedName>
        <fullName evidence="1">Alkylated DNA repair protein AlkB homologue 8 N-terminal domain-containing protein</fullName>
    </recommendedName>
</protein>
<evidence type="ECO:0000259" key="1">
    <source>
        <dbReference type="Pfam" id="PF09004"/>
    </source>
</evidence>